<name>A0A9X1PAF1_9BACT</name>
<dbReference type="PANTHER" id="PTHR43698:SF1">
    <property type="entry name" value="BLL4564 PROTEIN"/>
    <property type="match status" value="1"/>
</dbReference>
<sequence length="164" mass="17885">MKRSKGLIRLLLAFLLTLTQIFVNAQVRDAGSQSSTSIFPKGQLAPASNFTGTAWVHPLIPADSVFNIPVSSVTFEPGARTYWHSHGGGQGIIAIDGVGYYQEKGKPIQILRKGDAVKCPPNTPHWHGASPETGFVQMAITPNHVSGRVKWMQPVTDADYLYKK</sequence>
<evidence type="ECO:0000313" key="3">
    <source>
        <dbReference type="EMBL" id="MCF0039687.1"/>
    </source>
</evidence>
<accession>A0A9X1PAF1</accession>
<feature type="signal peptide" evidence="1">
    <location>
        <begin position="1"/>
        <end position="25"/>
    </location>
</feature>
<evidence type="ECO:0000259" key="2">
    <source>
        <dbReference type="Pfam" id="PF07883"/>
    </source>
</evidence>
<feature type="domain" description="Cupin type-2" evidence="2">
    <location>
        <begin position="73"/>
        <end position="128"/>
    </location>
</feature>
<dbReference type="SUPFAM" id="SSF51182">
    <property type="entry name" value="RmlC-like cupins"/>
    <property type="match status" value="1"/>
</dbReference>
<dbReference type="InterPro" id="IPR047263">
    <property type="entry name" value="HNL-like_cupin"/>
</dbReference>
<dbReference type="AlphaFoldDB" id="A0A9X1PAF1"/>
<dbReference type="PANTHER" id="PTHR43698">
    <property type="entry name" value="RIBD C-TERMINAL DOMAIN CONTAINING PROTEIN"/>
    <property type="match status" value="1"/>
</dbReference>
<keyword evidence="4" id="KW-1185">Reference proteome</keyword>
<dbReference type="EMBL" id="JAJTTA010000002">
    <property type="protein sequence ID" value="MCF0039687.1"/>
    <property type="molecule type" value="Genomic_DNA"/>
</dbReference>
<dbReference type="InterPro" id="IPR013096">
    <property type="entry name" value="Cupin_2"/>
</dbReference>
<feature type="chain" id="PRO_5040891576" evidence="1">
    <location>
        <begin position="26"/>
        <end position="164"/>
    </location>
</feature>
<reference evidence="3" key="1">
    <citation type="submission" date="2021-12" db="EMBL/GenBank/DDBJ databases">
        <title>Novel species in genus Dyadobacter.</title>
        <authorList>
            <person name="Ma C."/>
        </authorList>
    </citation>
    <scope>NUCLEOTIDE SEQUENCE</scope>
    <source>
        <strain evidence="3">CY399</strain>
    </source>
</reference>
<dbReference type="Proteomes" id="UP001139700">
    <property type="component" value="Unassembled WGS sequence"/>
</dbReference>
<evidence type="ECO:0000256" key="1">
    <source>
        <dbReference type="SAM" id="SignalP"/>
    </source>
</evidence>
<gene>
    <name evidence="3" type="ORF">LXM24_06280</name>
</gene>
<evidence type="ECO:0000313" key="4">
    <source>
        <dbReference type="Proteomes" id="UP001139700"/>
    </source>
</evidence>
<dbReference type="Gene3D" id="2.60.120.10">
    <property type="entry name" value="Jelly Rolls"/>
    <property type="match status" value="1"/>
</dbReference>
<dbReference type="InterPro" id="IPR011051">
    <property type="entry name" value="RmlC_Cupin_sf"/>
</dbReference>
<dbReference type="RefSeq" id="WP_234612129.1">
    <property type="nucleotide sequence ID" value="NZ_CP098806.1"/>
</dbReference>
<keyword evidence="1" id="KW-0732">Signal</keyword>
<organism evidence="3 4">
    <name type="scientific">Dyadobacter fanqingshengii</name>
    <dbReference type="NCBI Taxonomy" id="2906443"/>
    <lineage>
        <taxon>Bacteria</taxon>
        <taxon>Pseudomonadati</taxon>
        <taxon>Bacteroidota</taxon>
        <taxon>Cytophagia</taxon>
        <taxon>Cytophagales</taxon>
        <taxon>Spirosomataceae</taxon>
        <taxon>Dyadobacter</taxon>
    </lineage>
</organism>
<dbReference type="CDD" id="cd02233">
    <property type="entry name" value="cupin_HNL-like"/>
    <property type="match status" value="1"/>
</dbReference>
<protein>
    <submittedName>
        <fullName evidence="3">Cupin domain-containing protein</fullName>
    </submittedName>
</protein>
<dbReference type="Pfam" id="PF07883">
    <property type="entry name" value="Cupin_2"/>
    <property type="match status" value="1"/>
</dbReference>
<proteinExistence type="predicted"/>
<dbReference type="InterPro" id="IPR014710">
    <property type="entry name" value="RmlC-like_jellyroll"/>
</dbReference>
<comment type="caution">
    <text evidence="3">The sequence shown here is derived from an EMBL/GenBank/DDBJ whole genome shotgun (WGS) entry which is preliminary data.</text>
</comment>